<reference evidence="4" key="1">
    <citation type="journal article" date="2010" name="Nat. Biotechnol.">
        <title>Draft genome sequence of the oilseed species Ricinus communis.</title>
        <authorList>
            <person name="Chan A.P."/>
            <person name="Crabtree J."/>
            <person name="Zhao Q."/>
            <person name="Lorenzi H."/>
            <person name="Orvis J."/>
            <person name="Puiu D."/>
            <person name="Melake-Berhan A."/>
            <person name="Jones K.M."/>
            <person name="Redman J."/>
            <person name="Chen G."/>
            <person name="Cahoon E.B."/>
            <person name="Gedil M."/>
            <person name="Stanke M."/>
            <person name="Haas B.J."/>
            <person name="Wortman J.R."/>
            <person name="Fraser-Liggett C.M."/>
            <person name="Ravel J."/>
            <person name="Rabinowicz P.D."/>
        </authorList>
    </citation>
    <scope>NUCLEOTIDE SEQUENCE [LARGE SCALE GENOMIC DNA]</scope>
    <source>
        <strain evidence="4">cv. Hale</strain>
    </source>
</reference>
<dbReference type="Proteomes" id="UP000008311">
    <property type="component" value="Unassembled WGS sequence"/>
</dbReference>
<gene>
    <name evidence="3" type="ORF">RCOM_0895640</name>
</gene>
<evidence type="ECO:0000313" key="3">
    <source>
        <dbReference type="EMBL" id="EEF44702.1"/>
    </source>
</evidence>
<evidence type="ECO:0000256" key="2">
    <source>
        <dbReference type="SAM" id="SignalP"/>
    </source>
</evidence>
<feature type="region of interest" description="Disordered" evidence="1">
    <location>
        <begin position="50"/>
        <end position="124"/>
    </location>
</feature>
<keyword evidence="2" id="KW-0732">Signal</keyword>
<feature type="signal peptide" evidence="2">
    <location>
        <begin position="1"/>
        <end position="29"/>
    </location>
</feature>
<proteinExistence type="predicted"/>
<evidence type="ECO:0000313" key="4">
    <source>
        <dbReference type="Proteomes" id="UP000008311"/>
    </source>
</evidence>
<evidence type="ECO:0000256" key="1">
    <source>
        <dbReference type="SAM" id="MobiDB-lite"/>
    </source>
</evidence>
<dbReference type="InParanoid" id="B9RUW9"/>
<feature type="compositionally biased region" description="Pro residues" evidence="1">
    <location>
        <begin position="54"/>
        <end position="71"/>
    </location>
</feature>
<organism evidence="3 4">
    <name type="scientific">Ricinus communis</name>
    <name type="common">Castor bean</name>
    <dbReference type="NCBI Taxonomy" id="3988"/>
    <lineage>
        <taxon>Eukaryota</taxon>
        <taxon>Viridiplantae</taxon>
        <taxon>Streptophyta</taxon>
        <taxon>Embryophyta</taxon>
        <taxon>Tracheophyta</taxon>
        <taxon>Spermatophyta</taxon>
        <taxon>Magnoliopsida</taxon>
        <taxon>eudicotyledons</taxon>
        <taxon>Gunneridae</taxon>
        <taxon>Pentapetalae</taxon>
        <taxon>rosids</taxon>
        <taxon>fabids</taxon>
        <taxon>Malpighiales</taxon>
        <taxon>Euphorbiaceae</taxon>
        <taxon>Acalyphoideae</taxon>
        <taxon>Acalypheae</taxon>
        <taxon>Ricinus</taxon>
    </lineage>
</organism>
<feature type="compositionally biased region" description="Pro residues" evidence="1">
    <location>
        <begin position="90"/>
        <end position="99"/>
    </location>
</feature>
<sequence length="149" mass="15301">MERYTLNFTLFSLHILLFTLFLCSPTASSQDGICASIFCGQGTCTTDLQCGNGSPPPPPPPPPSTALPPPQLNLTNRYLGTDCDGLGLLPPGPSEPPSPNSGSNNGSQPPPPPSTSDSAGNGPSKVLLSWRNLGALAMILLAATSTTLV</sequence>
<accession>B9RUW9</accession>
<feature type="chain" id="PRO_5002888644" evidence="2">
    <location>
        <begin position="30"/>
        <end position="149"/>
    </location>
</feature>
<dbReference type="EMBL" id="EQ973818">
    <property type="protein sequence ID" value="EEF44702.1"/>
    <property type="molecule type" value="Genomic_DNA"/>
</dbReference>
<name>B9RUW9_RICCO</name>
<dbReference type="AlphaFoldDB" id="B9RUW9"/>
<protein>
    <submittedName>
        <fullName evidence="3">Uncharacterized protein</fullName>
    </submittedName>
</protein>
<keyword evidence="4" id="KW-1185">Reference proteome</keyword>